<dbReference type="PROSITE" id="PS50045">
    <property type="entry name" value="SIGMA54_INTERACT_4"/>
    <property type="match status" value="1"/>
</dbReference>
<dbReference type="SMART" id="SM00382">
    <property type="entry name" value="AAA"/>
    <property type="match status" value="1"/>
</dbReference>
<dbReference type="EMBL" id="LNTY01000025">
    <property type="protein sequence ID" value="KXF82423.1"/>
    <property type="molecule type" value="Genomic_DNA"/>
</dbReference>
<dbReference type="InterPro" id="IPR009057">
    <property type="entry name" value="Homeodomain-like_sf"/>
</dbReference>
<dbReference type="InterPro" id="IPR029016">
    <property type="entry name" value="GAF-like_dom_sf"/>
</dbReference>
<keyword evidence="5" id="KW-0804">Transcription</keyword>
<dbReference type="InterPro" id="IPR025944">
    <property type="entry name" value="Sigma_54_int_dom_CS"/>
</dbReference>
<dbReference type="PANTHER" id="PTHR32071">
    <property type="entry name" value="TRANSCRIPTIONAL REGULATORY PROTEIN"/>
    <property type="match status" value="1"/>
</dbReference>
<dbReference type="InterPro" id="IPR058031">
    <property type="entry name" value="AAA_lid_NorR"/>
</dbReference>
<name>A0A135IAE3_9GAMM</name>
<comment type="caution">
    <text evidence="7">The sequence shown here is derived from an EMBL/GenBank/DDBJ whole genome shotgun (WGS) entry which is preliminary data.</text>
</comment>
<keyword evidence="2" id="KW-0067">ATP-binding</keyword>
<dbReference type="PROSITE" id="PS00675">
    <property type="entry name" value="SIGMA54_INTERACT_1"/>
    <property type="match status" value="1"/>
</dbReference>
<protein>
    <submittedName>
        <fullName evidence="7">Transcriptional regulator</fullName>
    </submittedName>
</protein>
<gene>
    <name evidence="7" type="ORF">ATN88_09890</name>
</gene>
<dbReference type="SUPFAM" id="SSF52540">
    <property type="entry name" value="P-loop containing nucleoside triphosphate hydrolases"/>
    <property type="match status" value="1"/>
</dbReference>
<dbReference type="GO" id="GO:0005524">
    <property type="term" value="F:ATP binding"/>
    <property type="evidence" value="ECO:0007669"/>
    <property type="project" value="UniProtKB-KW"/>
</dbReference>
<dbReference type="STRING" id="294935.ATN88_09890"/>
<dbReference type="Gene3D" id="1.10.8.60">
    <property type="match status" value="1"/>
</dbReference>
<dbReference type="PROSITE" id="PS00688">
    <property type="entry name" value="SIGMA54_INTERACT_3"/>
    <property type="match status" value="1"/>
</dbReference>
<evidence type="ECO:0000313" key="7">
    <source>
        <dbReference type="EMBL" id="KXF82423.1"/>
    </source>
</evidence>
<accession>A0A135IAE3</accession>
<organism evidence="7 8">
    <name type="scientific">Enterovibrio coralii</name>
    <dbReference type="NCBI Taxonomy" id="294935"/>
    <lineage>
        <taxon>Bacteria</taxon>
        <taxon>Pseudomonadati</taxon>
        <taxon>Pseudomonadota</taxon>
        <taxon>Gammaproteobacteria</taxon>
        <taxon>Vibrionales</taxon>
        <taxon>Vibrionaceae</taxon>
        <taxon>Enterovibrio</taxon>
    </lineage>
</organism>
<dbReference type="FunFam" id="3.40.50.300:FF:000006">
    <property type="entry name" value="DNA-binding transcriptional regulator NtrC"/>
    <property type="match status" value="1"/>
</dbReference>
<evidence type="ECO:0000256" key="5">
    <source>
        <dbReference type="ARBA" id="ARBA00023163"/>
    </source>
</evidence>
<dbReference type="InterPro" id="IPR025943">
    <property type="entry name" value="Sigma_54_int_dom_ATP-bd_2"/>
</dbReference>
<evidence type="ECO:0000256" key="4">
    <source>
        <dbReference type="ARBA" id="ARBA00023125"/>
    </source>
</evidence>
<dbReference type="InterPro" id="IPR003593">
    <property type="entry name" value="AAA+_ATPase"/>
</dbReference>
<reference evidence="7 8" key="1">
    <citation type="submission" date="2015-11" db="EMBL/GenBank/DDBJ databases">
        <title>Genomic Taxonomy of the Vibrionaceae.</title>
        <authorList>
            <person name="Gomez-Gil B."/>
            <person name="Enciso-Ibarra J."/>
        </authorList>
    </citation>
    <scope>NUCLEOTIDE SEQUENCE [LARGE SCALE GENOMIC DNA]</scope>
    <source>
        <strain evidence="7 8">CAIM 912</strain>
    </source>
</reference>
<dbReference type="Gene3D" id="3.30.450.40">
    <property type="match status" value="1"/>
</dbReference>
<evidence type="ECO:0000256" key="2">
    <source>
        <dbReference type="ARBA" id="ARBA00022840"/>
    </source>
</evidence>
<dbReference type="Pfam" id="PF00158">
    <property type="entry name" value="Sigma54_activat"/>
    <property type="match status" value="1"/>
</dbReference>
<dbReference type="Proteomes" id="UP000070529">
    <property type="component" value="Unassembled WGS sequence"/>
</dbReference>
<dbReference type="Gene3D" id="1.10.10.60">
    <property type="entry name" value="Homeodomain-like"/>
    <property type="match status" value="1"/>
</dbReference>
<evidence type="ECO:0000313" key="8">
    <source>
        <dbReference type="Proteomes" id="UP000070529"/>
    </source>
</evidence>
<dbReference type="Pfam" id="PF25601">
    <property type="entry name" value="AAA_lid_14"/>
    <property type="match status" value="1"/>
</dbReference>
<evidence type="ECO:0000256" key="3">
    <source>
        <dbReference type="ARBA" id="ARBA00023015"/>
    </source>
</evidence>
<evidence type="ECO:0000259" key="6">
    <source>
        <dbReference type="PROSITE" id="PS50045"/>
    </source>
</evidence>
<proteinExistence type="predicted"/>
<dbReference type="GO" id="GO:0003677">
    <property type="term" value="F:DNA binding"/>
    <property type="evidence" value="ECO:0007669"/>
    <property type="project" value="UniProtKB-KW"/>
</dbReference>
<dbReference type="InterPro" id="IPR025662">
    <property type="entry name" value="Sigma_54_int_dom_ATP-bd_1"/>
</dbReference>
<dbReference type="InterPro" id="IPR027417">
    <property type="entry name" value="P-loop_NTPase"/>
</dbReference>
<evidence type="ECO:0000256" key="1">
    <source>
        <dbReference type="ARBA" id="ARBA00022741"/>
    </source>
</evidence>
<dbReference type="RefSeq" id="WP_067413971.1">
    <property type="nucleotide sequence ID" value="NZ_LNTY01000025.1"/>
</dbReference>
<feature type="domain" description="Sigma-54 factor interaction" evidence="6">
    <location>
        <begin position="320"/>
        <end position="539"/>
    </location>
</feature>
<dbReference type="GO" id="GO:0006355">
    <property type="term" value="P:regulation of DNA-templated transcription"/>
    <property type="evidence" value="ECO:0007669"/>
    <property type="project" value="InterPro"/>
</dbReference>
<keyword evidence="3" id="KW-0805">Transcription regulation</keyword>
<keyword evidence="8" id="KW-1185">Reference proteome</keyword>
<keyword evidence="1" id="KW-0547">Nucleotide-binding</keyword>
<dbReference type="OrthoDB" id="9804019at2"/>
<dbReference type="Gene3D" id="3.40.50.300">
    <property type="entry name" value="P-loop containing nucleotide triphosphate hydrolases"/>
    <property type="match status" value="1"/>
</dbReference>
<dbReference type="AlphaFoldDB" id="A0A135IAE3"/>
<dbReference type="PROSITE" id="PS00676">
    <property type="entry name" value="SIGMA54_INTERACT_2"/>
    <property type="match status" value="1"/>
</dbReference>
<dbReference type="SUPFAM" id="SSF46689">
    <property type="entry name" value="Homeodomain-like"/>
    <property type="match status" value="1"/>
</dbReference>
<dbReference type="CDD" id="cd00009">
    <property type="entry name" value="AAA"/>
    <property type="match status" value="1"/>
</dbReference>
<dbReference type="PANTHER" id="PTHR32071:SF77">
    <property type="entry name" value="TRANSCRIPTIONAL REGULATORY PROTEIN"/>
    <property type="match status" value="1"/>
</dbReference>
<dbReference type="InterPro" id="IPR002078">
    <property type="entry name" value="Sigma_54_int"/>
</dbReference>
<sequence length="619" mass="68460">MSDKAHQHDEMIRASWQRCQSFGLDPKHSPEIVTLHGGQWREAKERSNDLIQTTQEQVLPYYENILVNSNSLVLLADQEGNLLSRWGRADFVGQMEKHLFDQGTSWRERYNGTNAIGTALQTGESVVVGRDEHYLVANRYMTASAAPIYNSERHLVGVLNISSDAYLPTSHVNGMVKVMTQAVENQLIMATYRSHSNMLIFNTSSDNLASQWAGLLVFNDGGEIIAANRRADLLVGQSLRGLSVETVTGIPLLQLSAHPEDHPLTFVGLSHYRLFGSIRRPAGNRIIAVTHNVHRQPDVSTPPSASERKLHHLDLGDTCMQKAIRQAMSVVNSDIPLVLQGETGVGKEVFAQAVHASSERANKKMVAVNCAAIPADLVESELFGYVKGAFTGANNKGSIGYIRQADGGTLLLDEIGDMPLHVQARLLRVLQEKSVTPLGSTESYPVDFRVVCATHQSLRDAVAEKRFREDLYYRVNGLTVFLPALRQRTDIIPLVDVLLTQLSDGRKIYLDDDVISAFCCHPWPGNIRQLINVLRVALAISGSDKISIGHLPDDFFLDLEQSEPMDSPIEQTSIPSISSWQDTLPSIYAQTEGNISRIAAITGVSRNTVYKRLKQLGLK</sequence>
<keyword evidence="4" id="KW-0238">DNA-binding</keyword>